<evidence type="ECO:0000313" key="4">
    <source>
        <dbReference type="Proteomes" id="UP001589585"/>
    </source>
</evidence>
<gene>
    <name evidence="3" type="ORF">ACFFU9_00700</name>
</gene>
<evidence type="ECO:0000259" key="1">
    <source>
        <dbReference type="Pfam" id="PF00534"/>
    </source>
</evidence>
<dbReference type="Pfam" id="PF13439">
    <property type="entry name" value="Glyco_transf_4"/>
    <property type="match status" value="1"/>
</dbReference>
<organism evidence="3 4">
    <name type="scientific">Mariniflexile ostreae</name>
    <dbReference type="NCBI Taxonomy" id="1520892"/>
    <lineage>
        <taxon>Bacteria</taxon>
        <taxon>Pseudomonadati</taxon>
        <taxon>Bacteroidota</taxon>
        <taxon>Flavobacteriia</taxon>
        <taxon>Flavobacteriales</taxon>
        <taxon>Flavobacteriaceae</taxon>
        <taxon>Mariniflexile</taxon>
    </lineage>
</organism>
<feature type="domain" description="Glycosyltransferase subfamily 4-like N-terminal" evidence="2">
    <location>
        <begin position="15"/>
        <end position="176"/>
    </location>
</feature>
<dbReference type="EC" id="2.4.-.-" evidence="3"/>
<dbReference type="Pfam" id="PF00534">
    <property type="entry name" value="Glycos_transf_1"/>
    <property type="match status" value="1"/>
</dbReference>
<dbReference type="SUPFAM" id="SSF53756">
    <property type="entry name" value="UDP-Glycosyltransferase/glycogen phosphorylase"/>
    <property type="match status" value="1"/>
</dbReference>
<dbReference type="InterPro" id="IPR050194">
    <property type="entry name" value="Glycosyltransferase_grp1"/>
</dbReference>
<keyword evidence="3" id="KW-0328">Glycosyltransferase</keyword>
<feature type="domain" description="Glycosyl transferase family 1" evidence="1">
    <location>
        <begin position="180"/>
        <end position="336"/>
    </location>
</feature>
<protein>
    <submittedName>
        <fullName evidence="3">Glycosyltransferase</fullName>
        <ecNumber evidence="3">2.4.-.-</ecNumber>
    </submittedName>
</protein>
<proteinExistence type="predicted"/>
<reference evidence="3 4" key="1">
    <citation type="submission" date="2024-09" db="EMBL/GenBank/DDBJ databases">
        <authorList>
            <person name="Sun Q."/>
            <person name="Mori K."/>
        </authorList>
    </citation>
    <scope>NUCLEOTIDE SEQUENCE [LARGE SCALE GENOMIC DNA]</scope>
    <source>
        <strain evidence="3 4">CECT 8622</strain>
    </source>
</reference>
<name>A0ABV5F763_9FLAO</name>
<keyword evidence="4" id="KW-1185">Reference proteome</keyword>
<dbReference type="PANTHER" id="PTHR45947:SF15">
    <property type="entry name" value="TEICHURONIC ACID BIOSYNTHESIS GLYCOSYLTRANSFERASE TUAC-RELATED"/>
    <property type="match status" value="1"/>
</dbReference>
<dbReference type="PANTHER" id="PTHR45947">
    <property type="entry name" value="SULFOQUINOVOSYL TRANSFERASE SQD2"/>
    <property type="match status" value="1"/>
</dbReference>
<keyword evidence="3" id="KW-0808">Transferase</keyword>
<dbReference type="Gene3D" id="3.40.50.2000">
    <property type="entry name" value="Glycogen Phosphorylase B"/>
    <property type="match status" value="2"/>
</dbReference>
<dbReference type="InterPro" id="IPR001296">
    <property type="entry name" value="Glyco_trans_1"/>
</dbReference>
<sequence length="360" mass="41067">MEKKNILYITVRSDIGGGPIHVNELIQHLPLKNTNIFIACPFSGSIYIENWKLNTRIKKSIEVPFRKFSIKTLFILINFIKINNIDIIHSHGKGAGIYSRLLKFIFKKVKVVHTFHGIGNVQAKGAFNKVKNIYLETILKRFTTVFIAVSSGEKDIAVNFFKINENKIRVIYNGVKDTFAEPKVSSSKHVITFSRFSYEKNMMASYEIVKKTKSDILFNWVGDGEDFNKVRIKIDQDNRRNLVLSGFQKNTHQYLTPGSVYLSTSRYEGLPLALLEALANGIPIVATNVIGNNEVVIDNFNGFLVPEGDTQTAVKKIERLYNDSVLYKKMSENARAYFLNLFTVNQMINATIKLYDEIFV</sequence>
<dbReference type="Proteomes" id="UP001589585">
    <property type="component" value="Unassembled WGS sequence"/>
</dbReference>
<comment type="caution">
    <text evidence="3">The sequence shown here is derived from an EMBL/GenBank/DDBJ whole genome shotgun (WGS) entry which is preliminary data.</text>
</comment>
<accession>A0ABV5F763</accession>
<dbReference type="EMBL" id="JBHMFC010000001">
    <property type="protein sequence ID" value="MFB9055250.1"/>
    <property type="molecule type" value="Genomic_DNA"/>
</dbReference>
<dbReference type="GO" id="GO:0016757">
    <property type="term" value="F:glycosyltransferase activity"/>
    <property type="evidence" value="ECO:0007669"/>
    <property type="project" value="UniProtKB-KW"/>
</dbReference>
<dbReference type="RefSeq" id="WP_379859434.1">
    <property type="nucleotide sequence ID" value="NZ_JBHMFC010000001.1"/>
</dbReference>
<evidence type="ECO:0000259" key="2">
    <source>
        <dbReference type="Pfam" id="PF13439"/>
    </source>
</evidence>
<evidence type="ECO:0000313" key="3">
    <source>
        <dbReference type="EMBL" id="MFB9055250.1"/>
    </source>
</evidence>
<dbReference type="InterPro" id="IPR028098">
    <property type="entry name" value="Glyco_trans_4-like_N"/>
</dbReference>